<dbReference type="UniPathway" id="UPA00109">
    <property type="reaction ID" value="UER00183"/>
</dbReference>
<sequence length="129" mass="14265">MPNLFCGGVLVGVKNEEQATINLNAMNQLKGKKPWSLSFSFGRALLQSTLKAWSGKVENVEKTHRLPNGVEEAAHGLKAAPDHYDHLATPSVQRSMKFHLAMTYHHCYPNGVIGDGWYRPPGIPPAFLE</sequence>
<dbReference type="OrthoDB" id="36455at2759"/>
<dbReference type="SUPFAM" id="SSF51569">
    <property type="entry name" value="Aldolase"/>
    <property type="match status" value="1"/>
</dbReference>
<comment type="caution">
    <text evidence="7">The sequence shown here is derived from an EMBL/GenBank/DDBJ whole genome shotgun (WGS) entry which is preliminary data.</text>
</comment>
<evidence type="ECO:0000256" key="3">
    <source>
        <dbReference type="ARBA" id="ARBA00010387"/>
    </source>
</evidence>
<comment type="similarity">
    <text evidence="3">Belongs to the class I fructose-bisphosphate aldolase family.</text>
</comment>
<evidence type="ECO:0000256" key="6">
    <source>
        <dbReference type="ARBA" id="ARBA00023239"/>
    </source>
</evidence>
<dbReference type="EC" id="4.1.2.13" evidence="4"/>
<organism evidence="7 8">
    <name type="scientific">Coptis chinensis</name>
    <dbReference type="NCBI Taxonomy" id="261450"/>
    <lineage>
        <taxon>Eukaryota</taxon>
        <taxon>Viridiplantae</taxon>
        <taxon>Streptophyta</taxon>
        <taxon>Embryophyta</taxon>
        <taxon>Tracheophyta</taxon>
        <taxon>Spermatophyta</taxon>
        <taxon>Magnoliopsida</taxon>
        <taxon>Ranunculales</taxon>
        <taxon>Ranunculaceae</taxon>
        <taxon>Coptidoideae</taxon>
        <taxon>Coptis</taxon>
    </lineage>
</organism>
<dbReference type="EMBL" id="JADFTS010000007">
    <property type="protein sequence ID" value="KAF9596753.1"/>
    <property type="molecule type" value="Genomic_DNA"/>
</dbReference>
<keyword evidence="6" id="KW-0456">Lyase</keyword>
<protein>
    <recommendedName>
        <fullName evidence="4">fructose-bisphosphate aldolase</fullName>
        <ecNumber evidence="4">4.1.2.13</ecNumber>
    </recommendedName>
</protein>
<evidence type="ECO:0000256" key="2">
    <source>
        <dbReference type="ARBA" id="ARBA00004714"/>
    </source>
</evidence>
<evidence type="ECO:0000313" key="8">
    <source>
        <dbReference type="Proteomes" id="UP000631114"/>
    </source>
</evidence>
<dbReference type="Gene3D" id="3.20.20.70">
    <property type="entry name" value="Aldolase class I"/>
    <property type="match status" value="1"/>
</dbReference>
<dbReference type="GO" id="GO:0006096">
    <property type="term" value="P:glycolytic process"/>
    <property type="evidence" value="ECO:0007669"/>
    <property type="project" value="UniProtKB-UniPathway"/>
</dbReference>
<evidence type="ECO:0000256" key="5">
    <source>
        <dbReference type="ARBA" id="ARBA00023152"/>
    </source>
</evidence>
<gene>
    <name evidence="7" type="ORF">IFM89_013300</name>
</gene>
<keyword evidence="8" id="KW-1185">Reference proteome</keyword>
<proteinExistence type="inferred from homology"/>
<dbReference type="GO" id="GO:0004332">
    <property type="term" value="F:fructose-bisphosphate aldolase activity"/>
    <property type="evidence" value="ECO:0007669"/>
    <property type="project" value="UniProtKB-EC"/>
</dbReference>
<keyword evidence="5" id="KW-0324">Glycolysis</keyword>
<dbReference type="InterPro" id="IPR013785">
    <property type="entry name" value="Aldolase_TIM"/>
</dbReference>
<dbReference type="PANTHER" id="PTHR11627">
    <property type="entry name" value="FRUCTOSE-BISPHOSPHATE ALDOLASE"/>
    <property type="match status" value="1"/>
</dbReference>
<dbReference type="InterPro" id="IPR000741">
    <property type="entry name" value="FBA_I"/>
</dbReference>
<evidence type="ECO:0000256" key="4">
    <source>
        <dbReference type="ARBA" id="ARBA00013068"/>
    </source>
</evidence>
<name>A0A835LIE6_9MAGN</name>
<dbReference type="AlphaFoldDB" id="A0A835LIE6"/>
<comment type="catalytic activity">
    <reaction evidence="1">
        <text>beta-D-fructose 1,6-bisphosphate = D-glyceraldehyde 3-phosphate + dihydroxyacetone phosphate</text>
        <dbReference type="Rhea" id="RHEA:14729"/>
        <dbReference type="ChEBI" id="CHEBI:32966"/>
        <dbReference type="ChEBI" id="CHEBI:57642"/>
        <dbReference type="ChEBI" id="CHEBI:59776"/>
        <dbReference type="EC" id="4.1.2.13"/>
    </reaction>
</comment>
<dbReference type="Proteomes" id="UP000631114">
    <property type="component" value="Unassembled WGS sequence"/>
</dbReference>
<reference evidence="7 8" key="1">
    <citation type="submission" date="2020-10" db="EMBL/GenBank/DDBJ databases">
        <title>The Coptis chinensis genome and diversification of protoberbering-type alkaloids.</title>
        <authorList>
            <person name="Wang B."/>
            <person name="Shu S."/>
            <person name="Song C."/>
            <person name="Liu Y."/>
        </authorList>
    </citation>
    <scope>NUCLEOTIDE SEQUENCE [LARGE SCALE GENOMIC DNA]</scope>
    <source>
        <strain evidence="7">HL-2020</strain>
        <tissue evidence="7">Leaf</tissue>
    </source>
</reference>
<evidence type="ECO:0000313" key="7">
    <source>
        <dbReference type="EMBL" id="KAF9596753.1"/>
    </source>
</evidence>
<evidence type="ECO:0000256" key="1">
    <source>
        <dbReference type="ARBA" id="ARBA00000441"/>
    </source>
</evidence>
<dbReference type="Pfam" id="PF00274">
    <property type="entry name" value="Glycolytic"/>
    <property type="match status" value="1"/>
</dbReference>
<comment type="pathway">
    <text evidence="2">Carbohydrate degradation; glycolysis; D-glyceraldehyde 3-phosphate and glycerone phosphate from D-glucose: step 4/4.</text>
</comment>
<accession>A0A835LIE6</accession>